<dbReference type="VEuPathDB" id="FungiDB:CLCR_03255"/>
<sequence length="1349" mass="139112">MWKVLTSAAVALQLVTPVVGYGTTISIGVSYCPAVYPSSSTTSSSTTTSASTTPSITPGEPVILAFTTNGNAEYLRADGTITNDSSQAADFSVNAFGQLMAGDGYVSTSGDVAFQPFAVSSDTPGMKRASRIFTEFLINLDRTLAWINDAFVGGRVIFCVSGSTMVVAFNGVAPLGCAVIQLGVIPAVDVNPPAASSTTSLPQSTSGNMPSVSSNMSPPNSSRFPTTTVSPPATIITVSTTPSMPESSNPTPESSTPQASPSSVTSSLTYAGPSSSSDAPSTSASGTAYPAPTTTGTPNCYDRSPFDGTVNNNYLILCDTDLPGYDLDAVPASDIAECVDACRSYVPTSQGQCVAIEFDILESGNPCHLKYSIATVNRGANAFSQAAIVVNEPYAPEIIFSGTGSSTTPSPSAVASSTTVGPPPPASTVPTTPNGATSPSTSTSTVQGPSNPTTSMTTSPVSPSTQQSTPFSSGGGLQSSQPAMVSTSAGLPSSGGTATSSHSGLSSAQQQPSTMSTSRSSAVSSPSPNPVTSSPAINPTSSSPTSNLATSTPAASPASSSATPVGSNPASTSRPATSSPATSSQATSRSSTPLVSTLTTTSSRTTVGIASTAVVSYCSATPTTTDLCPTYNHQGLNVNSDGYCYEVECATALQGTVLIGNSTTETSLKNCIGECTNYNVALPFGCVGVSYLGTSVGTGPNCLLMSTITGTAANANVNSGRLLYAGYPSISDPTYPLPSSTTSQTALTSTISPSAVPASTVTTSATTTTSYVPTTCPAAPTDASTICPGNSPLCYQYDFLGNSANYEIECSTQFTGSTSQALLTFDLNDCINQCQYANVLRANSCLGVTFMVTPVGQGTTNNCFPFSSITCGTRGNATFSSARLLYAGYPRITDYTDPSFLCGSSATSSSATTSNAAAQATPNPVTTQSSTTTTRVQAAATTSASPVNDLSQATSNNFPLAYPQDPICDNNIRSKYYGGQIQVNPVQGRIYDIECASDYTNPGNNPFGATTQPTYNGCANQCDVAAAQSTTCAAFSWSASSGLCTLFGRVSNGVQLTTNMTQTNGVHSGRWLTPIGSPTTSQPLQLYLARPIPFQVGPISSGSQTARDYPGGTNTYFNGWSDTNHATLLDLSTVLPGYTWRIFGQSTTTLWVTANFWFTNTNLAVTSSTQNTWSTLSRNSDSSPLAFPAGNLPSYTLAPFWSYGHIIGASQQGIYYQIDLISSGRYGISIEWFFSHYGQDNNVFHAITTYDTGLPGVWSTYFFSAGASSGAFEDQGLRQTVGGQGDSSSQSQYFTYCAGVQDCVLPGAKMTMDTTQLNNMGAVMNYTAALFNPATYQVGTWTWNTKPCC</sequence>
<feature type="compositionally biased region" description="Polar residues" evidence="1">
    <location>
        <begin position="194"/>
        <end position="205"/>
    </location>
</feature>
<dbReference type="EMBL" id="LGRB01000013">
    <property type="protein sequence ID" value="OCT47631.1"/>
    <property type="molecule type" value="Genomic_DNA"/>
</dbReference>
<accession>A0A1C1CGQ4</accession>
<dbReference type="OrthoDB" id="3563678at2759"/>
<protein>
    <recommendedName>
        <fullName evidence="3">DUF7908 domain-containing protein</fullName>
    </recommendedName>
</protein>
<evidence type="ECO:0000259" key="3">
    <source>
        <dbReference type="Pfam" id="PF25485"/>
    </source>
</evidence>
<proteinExistence type="predicted"/>
<gene>
    <name evidence="4" type="ORF">CLCR_03255</name>
</gene>
<organism evidence="4 5">
    <name type="scientific">Cladophialophora carrionii</name>
    <dbReference type="NCBI Taxonomy" id="86049"/>
    <lineage>
        <taxon>Eukaryota</taxon>
        <taxon>Fungi</taxon>
        <taxon>Dikarya</taxon>
        <taxon>Ascomycota</taxon>
        <taxon>Pezizomycotina</taxon>
        <taxon>Eurotiomycetes</taxon>
        <taxon>Chaetothyriomycetidae</taxon>
        <taxon>Chaetothyriales</taxon>
        <taxon>Herpotrichiellaceae</taxon>
        <taxon>Cladophialophora</taxon>
    </lineage>
</organism>
<feature type="compositionally biased region" description="Low complexity" evidence="1">
    <location>
        <begin position="271"/>
        <end position="298"/>
    </location>
</feature>
<evidence type="ECO:0000256" key="2">
    <source>
        <dbReference type="SAM" id="SignalP"/>
    </source>
</evidence>
<feature type="compositionally biased region" description="Low complexity" evidence="1">
    <location>
        <begin position="449"/>
        <end position="472"/>
    </location>
</feature>
<feature type="compositionally biased region" description="Low complexity" evidence="1">
    <location>
        <begin position="401"/>
        <end position="420"/>
    </location>
</feature>
<evidence type="ECO:0000256" key="1">
    <source>
        <dbReference type="SAM" id="MobiDB-lite"/>
    </source>
</evidence>
<feature type="compositionally biased region" description="Polar residues" evidence="1">
    <location>
        <begin position="258"/>
        <end position="269"/>
    </location>
</feature>
<feature type="compositionally biased region" description="Low complexity" evidence="1">
    <location>
        <begin position="913"/>
        <end position="945"/>
    </location>
</feature>
<feature type="region of interest" description="Disordered" evidence="1">
    <location>
        <begin position="193"/>
        <end position="300"/>
    </location>
</feature>
<evidence type="ECO:0000313" key="4">
    <source>
        <dbReference type="EMBL" id="OCT47631.1"/>
    </source>
</evidence>
<feature type="compositionally biased region" description="Polar residues" evidence="1">
    <location>
        <begin position="478"/>
        <end position="491"/>
    </location>
</feature>
<keyword evidence="2" id="KW-0732">Signal</keyword>
<dbReference type="STRING" id="86049.A0A1C1CGQ4"/>
<feature type="chain" id="PRO_5008650797" description="DUF7908 domain-containing protein" evidence="2">
    <location>
        <begin position="21"/>
        <end position="1349"/>
    </location>
</feature>
<dbReference type="Proteomes" id="UP000094526">
    <property type="component" value="Unassembled WGS sequence"/>
</dbReference>
<keyword evidence="5" id="KW-1185">Reference proteome</keyword>
<evidence type="ECO:0000313" key="5">
    <source>
        <dbReference type="Proteomes" id="UP000094526"/>
    </source>
</evidence>
<feature type="domain" description="DUF7908" evidence="3">
    <location>
        <begin position="73"/>
        <end position="186"/>
    </location>
</feature>
<dbReference type="VEuPathDB" id="FungiDB:G647_10409"/>
<feature type="region of interest" description="Disordered" evidence="1">
    <location>
        <begin position="401"/>
        <end position="601"/>
    </location>
</feature>
<feature type="compositionally biased region" description="Polar residues" evidence="1">
    <location>
        <begin position="434"/>
        <end position="448"/>
    </location>
</feature>
<feature type="signal peptide" evidence="2">
    <location>
        <begin position="1"/>
        <end position="20"/>
    </location>
</feature>
<feature type="compositionally biased region" description="Low complexity" evidence="1">
    <location>
        <begin position="206"/>
        <end position="222"/>
    </location>
</feature>
<dbReference type="VEuPathDB" id="FungiDB:G647_10410"/>
<dbReference type="InterPro" id="IPR057230">
    <property type="entry name" value="DUF7908"/>
</dbReference>
<feature type="region of interest" description="Disordered" evidence="1">
    <location>
        <begin position="913"/>
        <end position="950"/>
    </location>
</feature>
<reference evidence="5" key="1">
    <citation type="submission" date="2015-07" db="EMBL/GenBank/DDBJ databases">
        <authorList>
            <person name="Teixeira M.M."/>
            <person name="Souza R.C."/>
            <person name="Almeida L.G."/>
            <person name="Vicente V.A."/>
            <person name="de Hoog S."/>
            <person name="Bocca A.L."/>
            <person name="de Almeida S.R."/>
            <person name="Vasconcelos A.T."/>
            <person name="Felipe M.S."/>
        </authorList>
    </citation>
    <scope>NUCLEOTIDE SEQUENCE [LARGE SCALE GENOMIC DNA]</scope>
    <source>
        <strain evidence="5">KSF</strain>
    </source>
</reference>
<name>A0A1C1CGQ4_9EURO</name>
<feature type="compositionally biased region" description="Low complexity" evidence="1">
    <location>
        <begin position="494"/>
        <end position="601"/>
    </location>
</feature>
<comment type="caution">
    <text evidence="4">The sequence shown here is derived from an EMBL/GenBank/DDBJ whole genome shotgun (WGS) entry which is preliminary data.</text>
</comment>
<dbReference type="eggNOG" id="ENOG502SEXN">
    <property type="taxonomic scope" value="Eukaryota"/>
</dbReference>
<dbReference type="AlphaFoldDB" id="A0A1C1CGQ4"/>
<dbReference type="Pfam" id="PF25485">
    <property type="entry name" value="DUF7908"/>
    <property type="match status" value="1"/>
</dbReference>
<feature type="compositionally biased region" description="Low complexity" evidence="1">
    <location>
        <begin position="239"/>
        <end position="257"/>
    </location>
</feature>